<dbReference type="AlphaFoldDB" id="A0A0L6U5I3"/>
<keyword evidence="2" id="KW-1185">Reference proteome</keyword>
<dbReference type="OrthoDB" id="2507605at2759"/>
<name>A0A0L6U5I3_9BASI</name>
<dbReference type="VEuPathDB" id="FungiDB:VP01_987g4"/>
<accession>A0A0L6U5I3</accession>
<evidence type="ECO:0000313" key="2">
    <source>
        <dbReference type="Proteomes" id="UP000037035"/>
    </source>
</evidence>
<protein>
    <submittedName>
        <fullName evidence="1">Uncharacterized protein</fullName>
    </submittedName>
</protein>
<proteinExistence type="predicted"/>
<organism evidence="1 2">
    <name type="scientific">Puccinia sorghi</name>
    <dbReference type="NCBI Taxonomy" id="27349"/>
    <lineage>
        <taxon>Eukaryota</taxon>
        <taxon>Fungi</taxon>
        <taxon>Dikarya</taxon>
        <taxon>Basidiomycota</taxon>
        <taxon>Pucciniomycotina</taxon>
        <taxon>Pucciniomycetes</taxon>
        <taxon>Pucciniales</taxon>
        <taxon>Pucciniaceae</taxon>
        <taxon>Puccinia</taxon>
    </lineage>
</organism>
<gene>
    <name evidence="1" type="ORF">VP01_987g4</name>
</gene>
<dbReference type="EMBL" id="LAVV01015580">
    <property type="protein sequence ID" value="KNZ43773.1"/>
    <property type="molecule type" value="Genomic_DNA"/>
</dbReference>
<comment type="caution">
    <text evidence="1">The sequence shown here is derived from an EMBL/GenBank/DDBJ whole genome shotgun (WGS) entry which is preliminary data.</text>
</comment>
<evidence type="ECO:0000313" key="1">
    <source>
        <dbReference type="EMBL" id="KNZ43773.1"/>
    </source>
</evidence>
<reference evidence="1 2" key="1">
    <citation type="submission" date="2015-08" db="EMBL/GenBank/DDBJ databases">
        <title>Next Generation Sequencing and Analysis of the Genome of Puccinia sorghi L Schw, the Causal Agent of Maize Common Rust.</title>
        <authorList>
            <person name="Rochi L."/>
            <person name="Burguener G."/>
            <person name="Darino M."/>
            <person name="Turjanski A."/>
            <person name="Kreff E."/>
            <person name="Dieguez M.J."/>
            <person name="Sacco F."/>
        </authorList>
    </citation>
    <scope>NUCLEOTIDE SEQUENCE [LARGE SCALE GENOMIC DNA]</scope>
    <source>
        <strain evidence="1 2">RO10H11247</strain>
    </source>
</reference>
<dbReference type="Proteomes" id="UP000037035">
    <property type="component" value="Unassembled WGS sequence"/>
</dbReference>
<sequence>MRKHFIRTIQTNANNQQQTPTLSELEKLRPTRLTKYLPASNPLWYIEQIHQTTRRLNRAFSKQQLIEISKQLKNNNQQQQTKQSIISHILFNHWQLTNPVDIPKDQSFQALVGKFKSNSESYVLPYHELFLLKLEQKRNPKQNLIQSWASKSRVDVQISPHQEELSIFGHMKDREAFWTEFLRNRRPVHSLEIVTPTRRRPPPALLTHLSELANCSLEHKDSTEYDRIPILIDMPAPANDTKAEERRVVFKPFSYPFELAWPHSVNFDGNNLSRLACPSGKKISQQDETHHAPLDGLLSSTFPVLTGLGHHLTSRRPDAPLLMGPFQRLSTDGDEKVMVEELRAFWIGHFPPAGPTPQFLFLKASPRVDYFAGVFGRRHPMQSDMNEKDADEIAEEEELETQVYLPFKEAPQEADEGCSISYEVVHKRKKKVSTPLPESVDQDDDGVSKEVWKVWRKRLIILRPDQSNDLMVQVEKRERLSEREAEMQGLDDSAEAEDGRSDLVERLGTLDDAEQAQLVLVRRLVSLRRCSPPFDGRTLQVKMLKFHA</sequence>